<dbReference type="Proteomes" id="UP000190389">
    <property type="component" value="Unassembled WGS sequence"/>
</dbReference>
<keyword evidence="1" id="KW-0238">DNA-binding</keyword>
<dbReference type="InterPro" id="IPR004401">
    <property type="entry name" value="YbaB/EbfC"/>
</dbReference>
<comment type="subcellular location">
    <subcellularLocation>
        <location evidence="1">Cytoplasm</location>
        <location evidence="1">Nucleoid</location>
    </subcellularLocation>
</comment>
<evidence type="ECO:0000313" key="2">
    <source>
        <dbReference type="EMBL" id="SJZ48177.1"/>
    </source>
</evidence>
<organism evidence="2 3">
    <name type="scientific">Mycoplasmopsis verecunda</name>
    <dbReference type="NCBI Taxonomy" id="171291"/>
    <lineage>
        <taxon>Bacteria</taxon>
        <taxon>Bacillati</taxon>
        <taxon>Mycoplasmatota</taxon>
        <taxon>Mycoplasmoidales</taxon>
        <taxon>Metamycoplasmataceae</taxon>
        <taxon>Mycoplasmopsis</taxon>
    </lineage>
</organism>
<dbReference type="GO" id="GO:0005737">
    <property type="term" value="C:cytoplasm"/>
    <property type="evidence" value="ECO:0007669"/>
    <property type="project" value="UniProtKB-UniRule"/>
</dbReference>
<dbReference type="PIRSF" id="PIRSF004555">
    <property type="entry name" value="UCP004555"/>
    <property type="match status" value="1"/>
</dbReference>
<keyword evidence="3" id="KW-1185">Reference proteome</keyword>
<dbReference type="RefSeq" id="WP_318024792.1">
    <property type="nucleotide sequence ID" value="NZ_CP137850.1"/>
</dbReference>
<comment type="similarity">
    <text evidence="1">Belongs to the YbaB/EbfC family.</text>
</comment>
<evidence type="ECO:0000256" key="1">
    <source>
        <dbReference type="HAMAP-Rule" id="MF_00274"/>
    </source>
</evidence>
<dbReference type="Gene3D" id="3.30.1310.10">
    <property type="entry name" value="Nucleoid-associated protein YbaB-like domain"/>
    <property type="match status" value="1"/>
</dbReference>
<dbReference type="Pfam" id="PF02575">
    <property type="entry name" value="YbaB_DNA_bd"/>
    <property type="match status" value="1"/>
</dbReference>
<dbReference type="NCBIfam" id="TIGR00103">
    <property type="entry name" value="DNA_YbaB_EbfC"/>
    <property type="match status" value="1"/>
</dbReference>
<accession>A0A1T4L0W5</accession>
<name>A0A1T4L0W5_9BACT</name>
<dbReference type="AlphaFoldDB" id="A0A1T4L0W5"/>
<comment type="function">
    <text evidence="1">Binds to DNA and alters its conformation. May be involved in regulation of gene expression, nucleoid organization and DNA protection.</text>
</comment>
<comment type="subunit">
    <text evidence="1">Homodimer.</text>
</comment>
<protein>
    <recommendedName>
        <fullName evidence="1">Nucleoid-associated protein SAMN02745154_00272</fullName>
    </recommendedName>
</protein>
<dbReference type="HAMAP" id="MF_00274">
    <property type="entry name" value="DNA_YbaB_EbfC"/>
    <property type="match status" value="1"/>
</dbReference>
<evidence type="ECO:0000313" key="3">
    <source>
        <dbReference type="Proteomes" id="UP000190389"/>
    </source>
</evidence>
<sequence length="96" mass="11094">MNISPDFLRRVKTMQKELEIKQKELEEKEFTVEKQGITVVMKGDYTLVKIDVDDLLVDPEDKELMQDLIVIAINEVVDMIKEETEKLVPATPGMPF</sequence>
<gene>
    <name evidence="2" type="ORF">SAMN02745154_00272</name>
</gene>
<dbReference type="STRING" id="171291.SAMN02745154_00272"/>
<dbReference type="GO" id="GO:0003677">
    <property type="term" value="F:DNA binding"/>
    <property type="evidence" value="ECO:0007669"/>
    <property type="project" value="UniProtKB-UniRule"/>
</dbReference>
<keyword evidence="1" id="KW-0963">Cytoplasm</keyword>
<dbReference type="GO" id="GO:0043590">
    <property type="term" value="C:bacterial nucleoid"/>
    <property type="evidence" value="ECO:0007669"/>
    <property type="project" value="UniProtKB-UniRule"/>
</dbReference>
<dbReference type="InterPro" id="IPR036894">
    <property type="entry name" value="YbaB-like_sf"/>
</dbReference>
<dbReference type="EMBL" id="FUXF01000006">
    <property type="protein sequence ID" value="SJZ48177.1"/>
    <property type="molecule type" value="Genomic_DNA"/>
</dbReference>
<proteinExistence type="inferred from homology"/>
<dbReference type="SUPFAM" id="SSF82607">
    <property type="entry name" value="YbaB-like"/>
    <property type="match status" value="1"/>
</dbReference>
<reference evidence="3" key="1">
    <citation type="submission" date="2017-02" db="EMBL/GenBank/DDBJ databases">
        <authorList>
            <person name="Varghese N."/>
            <person name="Submissions S."/>
        </authorList>
    </citation>
    <scope>NUCLEOTIDE SEQUENCE [LARGE SCALE GENOMIC DNA]</scope>
    <source>
        <strain evidence="3">ATCC 27862</strain>
    </source>
</reference>